<evidence type="ECO:0000256" key="7">
    <source>
        <dbReference type="ARBA" id="ARBA00023018"/>
    </source>
</evidence>
<comment type="subcellular location">
    <subcellularLocation>
        <location evidence="15">Postsynaptic cell membrane</location>
        <topology evidence="15">Multi-pass membrane protein</topology>
    </subcellularLocation>
</comment>
<feature type="site" description="Interaction with the cone snail toxin Con-ikot-ikot" evidence="17">
    <location>
        <position position="711"/>
    </location>
</feature>
<dbReference type="Pfam" id="PF00060">
    <property type="entry name" value="Lig_chan"/>
    <property type="match status" value="1"/>
</dbReference>
<dbReference type="FunFam" id="1.10.287.70:FF:000010">
    <property type="entry name" value="Putative glutamate receptor ionotropic kainate 1"/>
    <property type="match status" value="1"/>
</dbReference>
<evidence type="ECO:0000256" key="18">
    <source>
        <dbReference type="PIRSR" id="PIRSR601508-3"/>
    </source>
</evidence>
<feature type="domain" description="Ionotropic glutamate receptor L-glutamate and glycine-binding" evidence="21">
    <location>
        <begin position="453"/>
        <end position="523"/>
    </location>
</feature>
<feature type="binding site" evidence="16">
    <location>
        <position position="705"/>
    </location>
    <ligand>
        <name>L-glutamate</name>
        <dbReference type="ChEBI" id="CHEBI:29985"/>
    </ligand>
</feature>
<dbReference type="EMBL" id="BDGG01000003">
    <property type="protein sequence ID" value="GAU96081.1"/>
    <property type="molecule type" value="Genomic_DNA"/>
</dbReference>
<dbReference type="Gene3D" id="3.40.50.2300">
    <property type="match status" value="2"/>
</dbReference>
<keyword evidence="13" id="KW-1071">Ligand-gated ion channel</keyword>
<feature type="transmembrane region" description="Helical" evidence="19">
    <location>
        <begin position="578"/>
        <end position="597"/>
    </location>
</feature>
<evidence type="ECO:0000256" key="8">
    <source>
        <dbReference type="ARBA" id="ARBA00023065"/>
    </source>
</evidence>
<dbReference type="AlphaFoldDB" id="A0A1D1V2X7"/>
<feature type="transmembrane region" description="Helical" evidence="19">
    <location>
        <begin position="654"/>
        <end position="674"/>
    </location>
</feature>
<keyword evidence="2" id="KW-0813">Transport</keyword>
<dbReference type="SMART" id="SM00918">
    <property type="entry name" value="Lig_chan-Glu_bd"/>
    <property type="match status" value="1"/>
</dbReference>
<keyword evidence="18" id="KW-1015">Disulfide bond</keyword>
<evidence type="ECO:0000256" key="2">
    <source>
        <dbReference type="ARBA" id="ARBA00022448"/>
    </source>
</evidence>
<dbReference type="InterPro" id="IPR019594">
    <property type="entry name" value="Glu/Gly-bd"/>
</dbReference>
<dbReference type="SMART" id="SM00079">
    <property type="entry name" value="PBPe"/>
    <property type="match status" value="1"/>
</dbReference>
<dbReference type="PRINTS" id="PR00177">
    <property type="entry name" value="NMDARECEPTOR"/>
</dbReference>
<keyword evidence="7" id="KW-0770">Synapse</keyword>
<dbReference type="Gene3D" id="1.10.287.70">
    <property type="match status" value="1"/>
</dbReference>
<evidence type="ECO:0000256" key="10">
    <source>
        <dbReference type="ARBA" id="ARBA00023170"/>
    </source>
</evidence>
<feature type="transmembrane region" description="Helical" evidence="19">
    <location>
        <begin position="21"/>
        <end position="39"/>
    </location>
</feature>
<feature type="binding site" evidence="16">
    <location>
        <position position="534"/>
    </location>
    <ligand>
        <name>L-glutamate</name>
        <dbReference type="ChEBI" id="CHEBI:29985"/>
    </ligand>
</feature>
<reference evidence="22 23" key="1">
    <citation type="journal article" date="2016" name="Nat. Commun.">
        <title>Extremotolerant tardigrade genome and improved radiotolerance of human cultured cells by tardigrade-unique protein.</title>
        <authorList>
            <person name="Hashimoto T."/>
            <person name="Horikawa D.D."/>
            <person name="Saito Y."/>
            <person name="Kuwahara H."/>
            <person name="Kozuka-Hata H."/>
            <person name="Shin-I T."/>
            <person name="Minakuchi Y."/>
            <person name="Ohishi K."/>
            <person name="Motoyama A."/>
            <person name="Aizu T."/>
            <person name="Enomoto A."/>
            <person name="Kondo K."/>
            <person name="Tanaka S."/>
            <person name="Hara Y."/>
            <person name="Koshikawa S."/>
            <person name="Sagara H."/>
            <person name="Miura T."/>
            <person name="Yokobori S."/>
            <person name="Miyagawa K."/>
            <person name="Suzuki Y."/>
            <person name="Kubo T."/>
            <person name="Oyama M."/>
            <person name="Kohara Y."/>
            <person name="Fujiyama A."/>
            <person name="Arakawa K."/>
            <person name="Katayama T."/>
            <person name="Toyoda A."/>
            <person name="Kunieda T."/>
        </authorList>
    </citation>
    <scope>NUCLEOTIDE SEQUENCE [LARGE SCALE GENOMIC DNA]</scope>
    <source>
        <strain evidence="22 23">YOKOZUNA-1</strain>
    </source>
</reference>
<evidence type="ECO:0000256" key="15">
    <source>
        <dbReference type="ARBA" id="ARBA00034104"/>
    </source>
</evidence>
<feature type="binding site" evidence="16">
    <location>
        <position position="539"/>
    </location>
    <ligand>
        <name>L-glutamate</name>
        <dbReference type="ChEBI" id="CHEBI:29985"/>
    </ligand>
</feature>
<keyword evidence="4 19" id="KW-0812">Transmembrane</keyword>
<dbReference type="FunFam" id="3.40.190.10:FF:000061">
    <property type="entry name" value="Glutamate receptor, ionotropic kainate"/>
    <property type="match status" value="1"/>
</dbReference>
<evidence type="ECO:0008006" key="24">
    <source>
        <dbReference type="Google" id="ProtNLM"/>
    </source>
</evidence>
<evidence type="ECO:0000256" key="3">
    <source>
        <dbReference type="ARBA" id="ARBA00022475"/>
    </source>
</evidence>
<comment type="similarity">
    <text evidence="1">Belongs to the glutamate-gated ion channel (TC 1.A.10.1) family.</text>
</comment>
<feature type="transmembrane region" description="Helical" evidence="19">
    <location>
        <begin position="840"/>
        <end position="864"/>
    </location>
</feature>
<keyword evidence="23" id="KW-1185">Reference proteome</keyword>
<dbReference type="InterPro" id="IPR015683">
    <property type="entry name" value="Ionotropic_Glu_rcpt"/>
</dbReference>
<evidence type="ECO:0000256" key="4">
    <source>
        <dbReference type="ARBA" id="ARBA00022692"/>
    </source>
</evidence>
<keyword evidence="12" id="KW-0628">Postsynaptic cell membrane</keyword>
<dbReference type="InterPro" id="IPR001320">
    <property type="entry name" value="Iontro_rcpt_C"/>
</dbReference>
<evidence type="ECO:0000256" key="19">
    <source>
        <dbReference type="SAM" id="Phobius"/>
    </source>
</evidence>
<evidence type="ECO:0000313" key="23">
    <source>
        <dbReference type="Proteomes" id="UP000186922"/>
    </source>
</evidence>
<dbReference type="CDD" id="cd06382">
    <property type="entry name" value="PBP1_iGluR_Kainate"/>
    <property type="match status" value="1"/>
</dbReference>
<dbReference type="InterPro" id="IPR001828">
    <property type="entry name" value="ANF_lig-bd_rcpt"/>
</dbReference>
<comment type="caution">
    <text evidence="22">The sequence shown here is derived from an EMBL/GenBank/DDBJ whole genome shotgun (WGS) entry which is preliminary data.</text>
</comment>
<keyword evidence="14" id="KW-0407">Ion channel</keyword>
<dbReference type="SUPFAM" id="SSF81324">
    <property type="entry name" value="Voltage-gated potassium channels"/>
    <property type="match status" value="1"/>
</dbReference>
<evidence type="ECO:0000313" key="22">
    <source>
        <dbReference type="EMBL" id="GAU96081.1"/>
    </source>
</evidence>
<protein>
    <recommendedName>
        <fullName evidence="24">Ionotropic glutamate receptor C-terminal domain-containing protein</fullName>
    </recommendedName>
</protein>
<dbReference type="Pfam" id="PF01094">
    <property type="entry name" value="ANF_receptor"/>
    <property type="match status" value="1"/>
</dbReference>
<dbReference type="OrthoDB" id="5984008at2759"/>
<accession>A0A1D1V2X7</accession>
<evidence type="ECO:0000256" key="16">
    <source>
        <dbReference type="PIRSR" id="PIRSR601508-1"/>
    </source>
</evidence>
<keyword evidence="8" id="KW-0406">Ion transport</keyword>
<feature type="domain" description="Ionotropic glutamate receptor C-terminal" evidence="20">
    <location>
        <begin position="443"/>
        <end position="817"/>
    </location>
</feature>
<evidence type="ECO:0000256" key="5">
    <source>
        <dbReference type="ARBA" id="ARBA00022729"/>
    </source>
</evidence>
<evidence type="ECO:0000256" key="9">
    <source>
        <dbReference type="ARBA" id="ARBA00023136"/>
    </source>
</evidence>
<feature type="binding site" evidence="16">
    <location>
        <position position="706"/>
    </location>
    <ligand>
        <name>L-glutamate</name>
        <dbReference type="ChEBI" id="CHEBI:29985"/>
    </ligand>
</feature>
<organism evidence="22 23">
    <name type="scientific">Ramazzottius varieornatus</name>
    <name type="common">Water bear</name>
    <name type="synonym">Tardigrade</name>
    <dbReference type="NCBI Taxonomy" id="947166"/>
    <lineage>
        <taxon>Eukaryota</taxon>
        <taxon>Metazoa</taxon>
        <taxon>Ecdysozoa</taxon>
        <taxon>Tardigrada</taxon>
        <taxon>Eutardigrada</taxon>
        <taxon>Parachela</taxon>
        <taxon>Hypsibioidea</taxon>
        <taxon>Ramazzottiidae</taxon>
        <taxon>Ramazzottius</taxon>
    </lineage>
</organism>
<keyword evidence="9 19" id="KW-0472">Membrane</keyword>
<dbReference type="InterPro" id="IPR001508">
    <property type="entry name" value="Iono_Glu_rcpt_met"/>
</dbReference>
<evidence type="ECO:0000256" key="14">
    <source>
        <dbReference type="ARBA" id="ARBA00023303"/>
    </source>
</evidence>
<keyword evidence="3" id="KW-1003">Cell membrane</keyword>
<dbReference type="Gene3D" id="3.40.190.10">
    <property type="entry name" value="Periplasmic binding protein-like II"/>
    <property type="match status" value="1"/>
</dbReference>
<dbReference type="PANTHER" id="PTHR18966">
    <property type="entry name" value="IONOTROPIC GLUTAMATE RECEPTOR"/>
    <property type="match status" value="1"/>
</dbReference>
<evidence type="ECO:0000259" key="20">
    <source>
        <dbReference type="SMART" id="SM00079"/>
    </source>
</evidence>
<feature type="binding site" evidence="16">
    <location>
        <position position="754"/>
    </location>
    <ligand>
        <name>L-glutamate</name>
        <dbReference type="ChEBI" id="CHEBI:29985"/>
    </ligand>
</feature>
<keyword evidence="6 19" id="KW-1133">Transmembrane helix</keyword>
<dbReference type="InterPro" id="IPR028082">
    <property type="entry name" value="Peripla_BP_I"/>
</dbReference>
<evidence type="ECO:0000256" key="12">
    <source>
        <dbReference type="ARBA" id="ARBA00023257"/>
    </source>
</evidence>
<keyword evidence="11" id="KW-0325">Glycoprotein</keyword>
<keyword evidence="5" id="KW-0732">Signal</keyword>
<dbReference type="STRING" id="947166.A0A1D1V2X7"/>
<gene>
    <name evidence="22" type="primary">RvY_07573-1</name>
    <name evidence="22" type="synonym">RvY_07573.1</name>
    <name evidence="22" type="ORF">RvY_07573</name>
</gene>
<evidence type="ECO:0000256" key="11">
    <source>
        <dbReference type="ARBA" id="ARBA00023180"/>
    </source>
</evidence>
<dbReference type="GO" id="GO:0007166">
    <property type="term" value="P:cell surface receptor signaling pathway"/>
    <property type="evidence" value="ECO:0007669"/>
    <property type="project" value="UniProtKB-ARBA"/>
</dbReference>
<evidence type="ECO:0000256" key="17">
    <source>
        <dbReference type="PIRSR" id="PIRSR601508-2"/>
    </source>
</evidence>
<dbReference type="SUPFAM" id="SSF53850">
    <property type="entry name" value="Periplasmic binding protein-like II"/>
    <property type="match status" value="1"/>
</dbReference>
<proteinExistence type="inferred from homology"/>
<name>A0A1D1V2X7_RAMVA</name>
<feature type="disulfide bond" evidence="18">
    <location>
        <begin position="766"/>
        <end position="821"/>
    </location>
</feature>
<keyword evidence="10" id="KW-0675">Receptor</keyword>
<dbReference type="Pfam" id="PF10613">
    <property type="entry name" value="Lig_chan-Glu_bd"/>
    <property type="match status" value="1"/>
</dbReference>
<evidence type="ECO:0000256" key="1">
    <source>
        <dbReference type="ARBA" id="ARBA00008685"/>
    </source>
</evidence>
<dbReference type="Proteomes" id="UP000186922">
    <property type="component" value="Unassembled WGS sequence"/>
</dbReference>
<evidence type="ECO:0000259" key="21">
    <source>
        <dbReference type="SMART" id="SM00918"/>
    </source>
</evidence>
<dbReference type="FunFam" id="3.40.190.10:FF:000001">
    <property type="entry name" value="Glutamate receptor ionotropic, kainate 2"/>
    <property type="match status" value="1"/>
</dbReference>
<dbReference type="GO" id="GO:0022824">
    <property type="term" value="F:transmitter-gated monoatomic ion channel activity"/>
    <property type="evidence" value="ECO:0007669"/>
    <property type="project" value="UniProtKB-ARBA"/>
</dbReference>
<sequence length="955" mass="108953">MRPLWWILSRGYPGAERWKNFSRWTTVFLLTVFVLVTALPPQIRIGGVFEDDQRGRALETAFRFAVDRINSQGKILPGTLLSYHIHYVPRDNSFIATKKVCNLIRTGVAALFGPQDPMLSAHVQSIAATLEIPHIASRWELEPPFRQSTVNLYPSYSVLNQAYADIVDHWRWRSMVILYEDQFGLVKLQSLLKTPSDHKNEVYIQQVLNKDYRGALLAIKEMHIFNIVVDIADEQLHHVLRSMLQLQMNDFRFHYIFTTFNMELLDLDDFRHNYVNMTSFRLIKREESAFKDISQAMISFRNKTPLGPTPLMYSNETFVLTTDAALMYDAVNVFAESIASLSDSVDIHFGNLSCDDPKDIPWSDGEMVQNYLNSANVGGLTGQIQFSKGQREDFDLDVIRLTMDKHPEKIVQIGTWDPTNKTRISDVWVTSNDITKNRTRNITLIVTTKLEKPYVMEKEDKDNRTGNDRYEGFCVDLMERIALKAGFNYTLVLVHDNQYGVPLDAVEGISGRAWTGMIGEVLSKKADLAVAALTITYQREQVIDFTKPFMNLGLSILFKIPKAPPSLFSFMKPLSTEIWMYVLCAYVVVSLELFVIARFSPYEWYNPHPCNVHHDIVENQFTVSNTLWFCIGTLMQQGSDVYPRAFSTRIVGGIWWFFTLIIISSYTANLAAFLTVERMVSPIDGAEDLAVNKDGIHYGVVSGGSTYQFFKDARIKTYQSMFDWMIKNPHLSFVQSYDEGIERVEHGNYAFIMESTMIEFTAANNCNLTQIGGLLDSKGYGIGTPKGSVWRDKLSLIILDLQEAGIITELKDKWWKAKSDCKKSERKKESIANALNVDNFGGAFVVLSIGLVGGIIVSIMEFIWNSRKNAHVDRQSLCSEMAEELRFAVRLRGSRQKPTLRRQCSQCVPHHTTYVPSGLEFPGPDSNNHVNGHSRMIDYKKNGMFLYDRNSADRL</sequence>
<dbReference type="GO" id="GO:0045211">
    <property type="term" value="C:postsynaptic membrane"/>
    <property type="evidence" value="ECO:0007669"/>
    <property type="project" value="UniProtKB-SubCell"/>
</dbReference>
<feature type="site" description="Crucial to convey clamshell closure to channel opening" evidence="17">
    <location>
        <position position="683"/>
    </location>
</feature>
<dbReference type="SUPFAM" id="SSF53822">
    <property type="entry name" value="Periplasmic binding protein-like I"/>
    <property type="match status" value="1"/>
</dbReference>
<evidence type="ECO:0000256" key="13">
    <source>
        <dbReference type="ARBA" id="ARBA00023286"/>
    </source>
</evidence>
<evidence type="ECO:0000256" key="6">
    <source>
        <dbReference type="ARBA" id="ARBA00022989"/>
    </source>
</evidence>